<dbReference type="EMBL" id="JAAMPC010000007">
    <property type="protein sequence ID" value="KAG2304561.1"/>
    <property type="molecule type" value="Genomic_DNA"/>
</dbReference>
<comment type="caution">
    <text evidence="1">The sequence shown here is derived from an EMBL/GenBank/DDBJ whole genome shotgun (WGS) entry which is preliminary data.</text>
</comment>
<gene>
    <name evidence="1" type="ORF">Bca52824_033212</name>
</gene>
<name>A0A8X7V8A3_BRACI</name>
<evidence type="ECO:0008006" key="3">
    <source>
        <dbReference type="Google" id="ProtNLM"/>
    </source>
</evidence>
<proteinExistence type="predicted"/>
<accession>A0A8X7V8A3</accession>
<keyword evidence="2" id="KW-1185">Reference proteome</keyword>
<sequence length="183" mass="20914">MVSWIKQGSMSVPEYEELFLSHPIMKKKGEQYLIKIAIDGLKKEIRDGFESTEFPTLRSLFQEAADVEDILEKEKKKRRLNSPRRRTKKRRLNRFFDPEMSGSSTTPPEYVTAKMATTKIVTTKTATRKRVTPTGHILERRLLIRAMTGRAPSLITVPLALVRSLNQPPPYLAPSMNPRLGSC</sequence>
<evidence type="ECO:0000313" key="2">
    <source>
        <dbReference type="Proteomes" id="UP000886595"/>
    </source>
</evidence>
<evidence type="ECO:0000313" key="1">
    <source>
        <dbReference type="EMBL" id="KAG2304561.1"/>
    </source>
</evidence>
<dbReference type="AlphaFoldDB" id="A0A8X7V8A3"/>
<organism evidence="1 2">
    <name type="scientific">Brassica carinata</name>
    <name type="common">Ethiopian mustard</name>
    <name type="synonym">Abyssinian cabbage</name>
    <dbReference type="NCBI Taxonomy" id="52824"/>
    <lineage>
        <taxon>Eukaryota</taxon>
        <taxon>Viridiplantae</taxon>
        <taxon>Streptophyta</taxon>
        <taxon>Embryophyta</taxon>
        <taxon>Tracheophyta</taxon>
        <taxon>Spermatophyta</taxon>
        <taxon>Magnoliopsida</taxon>
        <taxon>eudicotyledons</taxon>
        <taxon>Gunneridae</taxon>
        <taxon>Pentapetalae</taxon>
        <taxon>rosids</taxon>
        <taxon>malvids</taxon>
        <taxon>Brassicales</taxon>
        <taxon>Brassicaceae</taxon>
        <taxon>Brassiceae</taxon>
        <taxon>Brassica</taxon>
    </lineage>
</organism>
<dbReference type="Proteomes" id="UP000886595">
    <property type="component" value="Unassembled WGS sequence"/>
</dbReference>
<protein>
    <recommendedName>
        <fullName evidence="3">Retrotransposon gag domain-containing protein</fullName>
    </recommendedName>
</protein>
<reference evidence="1 2" key="1">
    <citation type="submission" date="2020-02" db="EMBL/GenBank/DDBJ databases">
        <authorList>
            <person name="Ma Q."/>
            <person name="Huang Y."/>
            <person name="Song X."/>
            <person name="Pei D."/>
        </authorList>
    </citation>
    <scope>NUCLEOTIDE SEQUENCE [LARGE SCALE GENOMIC DNA]</scope>
    <source>
        <strain evidence="1">Sxm20200214</strain>
        <tissue evidence="1">Leaf</tissue>
    </source>
</reference>